<keyword evidence="1" id="KW-0472">Membrane</keyword>
<keyword evidence="4" id="KW-1185">Reference proteome</keyword>
<protein>
    <submittedName>
        <fullName evidence="3">Pilus assembly protein TadE</fullName>
    </submittedName>
</protein>
<organism evidence="3 4">
    <name type="scientific">Paragemmobacter aquarius</name>
    <dbReference type="NCBI Taxonomy" id="2169400"/>
    <lineage>
        <taxon>Bacteria</taxon>
        <taxon>Pseudomonadati</taxon>
        <taxon>Pseudomonadota</taxon>
        <taxon>Alphaproteobacteria</taxon>
        <taxon>Rhodobacterales</taxon>
        <taxon>Paracoccaceae</taxon>
        <taxon>Paragemmobacter</taxon>
    </lineage>
</organism>
<sequence>MKRLAASLFSRFRTSERGAVLAEALLVVPMITLFALAVIEFGFIFWERQQLQAGVRDAARYLSRCNVEATSASTPMCSQAKATALATSYFYPTGTATGVVANRLPGTTLPSISYDFDPPVAQFKNITLGTTISVTGTYSHSQSPTFRLLRLPGIPLSYKYSLRYIGW</sequence>
<keyword evidence="1" id="KW-0812">Transmembrane</keyword>
<reference evidence="3 4" key="1">
    <citation type="submission" date="2018-04" db="EMBL/GenBank/DDBJ databases">
        <title>Genome sequencing of Gemmobacter.</title>
        <authorList>
            <person name="Yi H."/>
            <person name="Baek M.-G."/>
        </authorList>
    </citation>
    <scope>NUCLEOTIDE SEQUENCE [LARGE SCALE GENOMIC DNA]</scope>
    <source>
        <strain evidence="3 4">HYN0069</strain>
    </source>
</reference>
<dbReference type="AlphaFoldDB" id="A0A2S0UNZ8"/>
<feature type="domain" description="TadE-like" evidence="2">
    <location>
        <begin position="18"/>
        <end position="60"/>
    </location>
</feature>
<dbReference type="KEGG" id="geh:HYN69_14285"/>
<dbReference type="OrthoDB" id="7860729at2"/>
<evidence type="ECO:0000313" key="3">
    <source>
        <dbReference type="EMBL" id="AWB49511.1"/>
    </source>
</evidence>
<accession>A0A2S0UNZ8</accession>
<dbReference type="Pfam" id="PF07811">
    <property type="entry name" value="TadE"/>
    <property type="match status" value="1"/>
</dbReference>
<dbReference type="RefSeq" id="WP_108436328.1">
    <property type="nucleotide sequence ID" value="NZ_CP028918.1"/>
</dbReference>
<evidence type="ECO:0000313" key="4">
    <source>
        <dbReference type="Proteomes" id="UP000244496"/>
    </source>
</evidence>
<dbReference type="EMBL" id="CP028918">
    <property type="protein sequence ID" value="AWB49511.1"/>
    <property type="molecule type" value="Genomic_DNA"/>
</dbReference>
<dbReference type="Proteomes" id="UP000244496">
    <property type="component" value="Chromosome"/>
</dbReference>
<dbReference type="InterPro" id="IPR012495">
    <property type="entry name" value="TadE-like_dom"/>
</dbReference>
<gene>
    <name evidence="3" type="ORF">HYN69_14285</name>
</gene>
<proteinExistence type="predicted"/>
<name>A0A2S0UNZ8_9RHOB</name>
<evidence type="ECO:0000256" key="1">
    <source>
        <dbReference type="SAM" id="Phobius"/>
    </source>
</evidence>
<keyword evidence="1" id="KW-1133">Transmembrane helix</keyword>
<evidence type="ECO:0000259" key="2">
    <source>
        <dbReference type="Pfam" id="PF07811"/>
    </source>
</evidence>
<feature type="transmembrane region" description="Helical" evidence="1">
    <location>
        <begin position="20"/>
        <end position="46"/>
    </location>
</feature>